<feature type="region of interest" description="Disordered" evidence="1">
    <location>
        <begin position="1"/>
        <end position="80"/>
    </location>
</feature>
<gene>
    <name evidence="2" type="ORF">NDU88_003929</name>
</gene>
<sequence length="102" mass="11195">MATASHACPCKAREREETPEQTQQPEPEAESKKVQQRTKPRAGLAEKQTHQREVRPDAALGSLPESWSRPPGGTLDNRRVKAKGVIINSGGSTLKDPNSKRL</sequence>
<name>A0AAV7N007_PLEWA</name>
<reference evidence="2" key="1">
    <citation type="journal article" date="2022" name="bioRxiv">
        <title>Sequencing and chromosome-scale assembly of the giantPleurodeles waltlgenome.</title>
        <authorList>
            <person name="Brown T."/>
            <person name="Elewa A."/>
            <person name="Iarovenko S."/>
            <person name="Subramanian E."/>
            <person name="Araus A.J."/>
            <person name="Petzold A."/>
            <person name="Susuki M."/>
            <person name="Suzuki K.-i.T."/>
            <person name="Hayashi T."/>
            <person name="Toyoda A."/>
            <person name="Oliveira C."/>
            <person name="Osipova E."/>
            <person name="Leigh N.D."/>
            <person name="Simon A."/>
            <person name="Yun M.H."/>
        </authorList>
    </citation>
    <scope>NUCLEOTIDE SEQUENCE</scope>
    <source>
        <strain evidence="2">20211129_DDA</strain>
        <tissue evidence="2">Liver</tissue>
    </source>
</reference>
<organism evidence="2 3">
    <name type="scientific">Pleurodeles waltl</name>
    <name type="common">Iberian ribbed newt</name>
    <dbReference type="NCBI Taxonomy" id="8319"/>
    <lineage>
        <taxon>Eukaryota</taxon>
        <taxon>Metazoa</taxon>
        <taxon>Chordata</taxon>
        <taxon>Craniata</taxon>
        <taxon>Vertebrata</taxon>
        <taxon>Euteleostomi</taxon>
        <taxon>Amphibia</taxon>
        <taxon>Batrachia</taxon>
        <taxon>Caudata</taxon>
        <taxon>Salamandroidea</taxon>
        <taxon>Salamandridae</taxon>
        <taxon>Pleurodelinae</taxon>
        <taxon>Pleurodeles</taxon>
    </lineage>
</organism>
<protein>
    <submittedName>
        <fullName evidence="2">Uncharacterized protein</fullName>
    </submittedName>
</protein>
<comment type="caution">
    <text evidence="2">The sequence shown here is derived from an EMBL/GenBank/DDBJ whole genome shotgun (WGS) entry which is preliminary data.</text>
</comment>
<evidence type="ECO:0000313" key="3">
    <source>
        <dbReference type="Proteomes" id="UP001066276"/>
    </source>
</evidence>
<evidence type="ECO:0000313" key="2">
    <source>
        <dbReference type="EMBL" id="KAJ1106528.1"/>
    </source>
</evidence>
<feature type="compositionally biased region" description="Basic and acidic residues" evidence="1">
    <location>
        <begin position="47"/>
        <end position="56"/>
    </location>
</feature>
<proteinExistence type="predicted"/>
<dbReference type="Proteomes" id="UP001066276">
    <property type="component" value="Chromosome 9"/>
</dbReference>
<evidence type="ECO:0000256" key="1">
    <source>
        <dbReference type="SAM" id="MobiDB-lite"/>
    </source>
</evidence>
<dbReference type="AlphaFoldDB" id="A0AAV7N007"/>
<keyword evidence="3" id="KW-1185">Reference proteome</keyword>
<dbReference type="EMBL" id="JANPWB010000013">
    <property type="protein sequence ID" value="KAJ1106528.1"/>
    <property type="molecule type" value="Genomic_DNA"/>
</dbReference>
<accession>A0AAV7N007</accession>